<dbReference type="InterPro" id="IPR021334">
    <property type="entry name" value="DUF2947"/>
</dbReference>
<sequence length="159" mass="19248">MSYLSLDEYQRKWIFTHQSMPVPEEELEQIKPMTQARSAQLWKENISAQSPDAERLSSQDWPMKTSNWLHEVDWMQDWDSEIEDLPAEILEHVDWQDDVTVYFCYEKYNIIETKWAFFKKYWKNFLFYDDGPILIGRRRNEALWFSDSGSVKVGYRNKS</sequence>
<evidence type="ECO:0008006" key="3">
    <source>
        <dbReference type="Google" id="ProtNLM"/>
    </source>
</evidence>
<reference evidence="1 2" key="1">
    <citation type="journal article" date="2013" name="ISME J.">
        <title>Comparative genomics of pathogenic lineages of Vibrio nigripulchritudo identifies virulence-associated traits.</title>
        <authorList>
            <person name="Goudenege D."/>
            <person name="Labreuche Y."/>
            <person name="Krin E."/>
            <person name="Ansquer D."/>
            <person name="Mangenot S."/>
            <person name="Calteau A."/>
            <person name="Medigue C."/>
            <person name="Mazel D."/>
            <person name="Polz M.F."/>
            <person name="Le Roux F."/>
        </authorList>
    </citation>
    <scope>NUCLEOTIDE SEQUENCE [LARGE SCALE GENOMIC DNA]</scope>
    <source>
        <strain evidence="1 2">SOn1</strain>
    </source>
</reference>
<evidence type="ECO:0000313" key="2">
    <source>
        <dbReference type="Proteomes" id="UP000018211"/>
    </source>
</evidence>
<dbReference type="EMBL" id="CAOF01000149">
    <property type="protein sequence ID" value="CCO48563.1"/>
    <property type="molecule type" value="Genomic_DNA"/>
</dbReference>
<dbReference type="Proteomes" id="UP000018211">
    <property type="component" value="Unassembled WGS sequence"/>
</dbReference>
<dbReference type="RefSeq" id="WP_022592989.1">
    <property type="nucleotide sequence ID" value="NZ_LK391965.1"/>
</dbReference>
<accession>A0AAV2VV02</accession>
<dbReference type="AlphaFoldDB" id="A0AAV2VV02"/>
<comment type="caution">
    <text evidence="1">The sequence shown here is derived from an EMBL/GenBank/DDBJ whole genome shotgun (WGS) entry which is preliminary data.</text>
</comment>
<gene>
    <name evidence="1" type="ORF">VIBNISOn1_560099</name>
</gene>
<dbReference type="Pfam" id="PF11163">
    <property type="entry name" value="DUF2947"/>
    <property type="match status" value="1"/>
</dbReference>
<organism evidence="1 2">
    <name type="scientific">Vibrio nigripulchritudo SOn1</name>
    <dbReference type="NCBI Taxonomy" id="1238450"/>
    <lineage>
        <taxon>Bacteria</taxon>
        <taxon>Pseudomonadati</taxon>
        <taxon>Pseudomonadota</taxon>
        <taxon>Gammaproteobacteria</taxon>
        <taxon>Vibrionales</taxon>
        <taxon>Vibrionaceae</taxon>
        <taxon>Vibrio</taxon>
    </lineage>
</organism>
<dbReference type="GeneID" id="97540937"/>
<name>A0AAV2VV02_9VIBR</name>
<evidence type="ECO:0000313" key="1">
    <source>
        <dbReference type="EMBL" id="CCO48563.1"/>
    </source>
</evidence>
<proteinExistence type="predicted"/>
<protein>
    <recommendedName>
        <fullName evidence="3">DUF2947 domain-containing protein</fullName>
    </recommendedName>
</protein>